<evidence type="ECO:0000259" key="7">
    <source>
        <dbReference type="PROSITE" id="PS50261"/>
    </source>
</evidence>
<dbReference type="Proteomes" id="UP001211907">
    <property type="component" value="Unassembled WGS sequence"/>
</dbReference>
<keyword evidence="4 6" id="KW-0472">Membrane</keyword>
<dbReference type="PANTHER" id="PTHR23112">
    <property type="entry name" value="G PROTEIN-COUPLED RECEPTOR 157-RELATED"/>
    <property type="match status" value="1"/>
</dbReference>
<name>A0AAD5SRI0_9FUNG</name>
<evidence type="ECO:0000256" key="1">
    <source>
        <dbReference type="ARBA" id="ARBA00004141"/>
    </source>
</evidence>
<evidence type="ECO:0000256" key="6">
    <source>
        <dbReference type="SAM" id="Phobius"/>
    </source>
</evidence>
<keyword evidence="3 6" id="KW-1133">Transmembrane helix</keyword>
<gene>
    <name evidence="8" type="ORF">HK100_006388</name>
</gene>
<evidence type="ECO:0000313" key="8">
    <source>
        <dbReference type="EMBL" id="KAJ3093844.1"/>
    </source>
</evidence>
<feature type="transmembrane region" description="Helical" evidence="6">
    <location>
        <begin position="13"/>
        <end position="33"/>
    </location>
</feature>
<dbReference type="Gene3D" id="1.20.1070.10">
    <property type="entry name" value="Rhodopsin 7-helix transmembrane proteins"/>
    <property type="match status" value="2"/>
</dbReference>
<dbReference type="EMBL" id="JADGJH010002967">
    <property type="protein sequence ID" value="KAJ3093844.1"/>
    <property type="molecule type" value="Genomic_DNA"/>
</dbReference>
<feature type="transmembrane region" description="Helical" evidence="6">
    <location>
        <begin position="84"/>
        <end position="103"/>
    </location>
</feature>
<dbReference type="InterPro" id="IPR017981">
    <property type="entry name" value="GPCR_2-like_7TM"/>
</dbReference>
<feature type="transmembrane region" description="Helical" evidence="6">
    <location>
        <begin position="465"/>
        <end position="487"/>
    </location>
</feature>
<dbReference type="GO" id="GO:0005886">
    <property type="term" value="C:plasma membrane"/>
    <property type="evidence" value="ECO:0007669"/>
    <property type="project" value="TreeGrafter"/>
</dbReference>
<dbReference type="GO" id="GO:0004930">
    <property type="term" value="F:G protein-coupled receptor activity"/>
    <property type="evidence" value="ECO:0007669"/>
    <property type="project" value="InterPro"/>
</dbReference>
<sequence>MGLTLNELNQKQILMRSICSATITANIAAIFLIATTHRLQKPINYLQLCVSVCDIGLAIIWTIGSDSSDSTTTSDNNNSATLCLAIAFAYEFFLTAMSSWLFVKSVYTFLLLRHGPRVANQWWWAYHAYAWVMATGMAVIIVAIGVRNPAVIGDATFECWIGPEFPELRFVMQYPLFWIHFASSATLYILVIQRNRALRKGSAQFLFQHAGRMAVPEVVAENCGADYNQADANLTFGDIADCGELAEIGCVAGGEIDADRCNSDKEEAFNESFGARKLATSVMAVAAGTSSKTLELILMEEHINDFDRNNNNNNSNSNNNIHYSVNYSVADSRVTALRNSFMLSSIPHHNQMPEDTPSSHVPLSFQFPTPSTQAGNSRAATIKRFGFQDGGGAGRQQQQPVRKRQSLQPTIKSKSSQQTINADKKLFEKTGLILAGFLVSWTPATVVRTVGLVKPDYNPPFWLEMMMGCGFAISGLWNVGIFFWVWFGPRSKKPSLSDPNNEKTLVIK</sequence>
<dbReference type="GO" id="GO:0007166">
    <property type="term" value="P:cell surface receptor signaling pathway"/>
    <property type="evidence" value="ECO:0007669"/>
    <property type="project" value="InterPro"/>
</dbReference>
<dbReference type="AlphaFoldDB" id="A0AAD5SRI0"/>
<keyword evidence="2 6" id="KW-0812">Transmembrane</keyword>
<evidence type="ECO:0000256" key="5">
    <source>
        <dbReference type="SAM" id="MobiDB-lite"/>
    </source>
</evidence>
<comment type="subcellular location">
    <subcellularLocation>
        <location evidence="1">Membrane</location>
        <topology evidence="1">Multi-pass membrane protein</topology>
    </subcellularLocation>
</comment>
<feature type="transmembrane region" description="Helical" evidence="6">
    <location>
        <begin position="174"/>
        <end position="192"/>
    </location>
</feature>
<feature type="transmembrane region" description="Helical" evidence="6">
    <location>
        <begin position="432"/>
        <end position="453"/>
    </location>
</feature>
<feature type="region of interest" description="Disordered" evidence="5">
    <location>
        <begin position="386"/>
        <end position="415"/>
    </location>
</feature>
<proteinExistence type="predicted"/>
<evidence type="ECO:0000256" key="2">
    <source>
        <dbReference type="ARBA" id="ARBA00022692"/>
    </source>
</evidence>
<dbReference type="PANTHER" id="PTHR23112:SF0">
    <property type="entry name" value="TRANSMEMBRANE PROTEIN 116"/>
    <property type="match status" value="1"/>
</dbReference>
<dbReference type="Pfam" id="PF00001">
    <property type="entry name" value="7tm_1"/>
    <property type="match status" value="1"/>
</dbReference>
<evidence type="ECO:0000256" key="4">
    <source>
        <dbReference type="ARBA" id="ARBA00023136"/>
    </source>
</evidence>
<dbReference type="GO" id="GO:0007189">
    <property type="term" value="P:adenylate cyclase-activating G protein-coupled receptor signaling pathway"/>
    <property type="evidence" value="ECO:0007669"/>
    <property type="project" value="TreeGrafter"/>
</dbReference>
<protein>
    <recommendedName>
        <fullName evidence="7">G-protein coupled receptors family 2 profile 2 domain-containing protein</fullName>
    </recommendedName>
</protein>
<dbReference type="SUPFAM" id="SSF81321">
    <property type="entry name" value="Family A G protein-coupled receptor-like"/>
    <property type="match status" value="1"/>
</dbReference>
<evidence type="ECO:0000313" key="9">
    <source>
        <dbReference type="Proteomes" id="UP001211907"/>
    </source>
</evidence>
<keyword evidence="9" id="KW-1185">Reference proteome</keyword>
<feature type="transmembrane region" description="Helical" evidence="6">
    <location>
        <begin position="45"/>
        <end position="64"/>
    </location>
</feature>
<dbReference type="PROSITE" id="PS50261">
    <property type="entry name" value="G_PROTEIN_RECEP_F2_4"/>
    <property type="match status" value="1"/>
</dbReference>
<dbReference type="InterPro" id="IPR000276">
    <property type="entry name" value="GPCR_Rhodpsn"/>
</dbReference>
<feature type="transmembrane region" description="Helical" evidence="6">
    <location>
        <begin position="124"/>
        <end position="146"/>
    </location>
</feature>
<comment type="caution">
    <text evidence="8">The sequence shown here is derived from an EMBL/GenBank/DDBJ whole genome shotgun (WGS) entry which is preliminary data.</text>
</comment>
<organism evidence="8 9">
    <name type="scientific">Physocladia obscura</name>
    <dbReference type="NCBI Taxonomy" id="109957"/>
    <lineage>
        <taxon>Eukaryota</taxon>
        <taxon>Fungi</taxon>
        <taxon>Fungi incertae sedis</taxon>
        <taxon>Chytridiomycota</taxon>
        <taxon>Chytridiomycota incertae sedis</taxon>
        <taxon>Chytridiomycetes</taxon>
        <taxon>Chytridiales</taxon>
        <taxon>Chytriomycetaceae</taxon>
        <taxon>Physocladia</taxon>
    </lineage>
</organism>
<evidence type="ECO:0000256" key="3">
    <source>
        <dbReference type="ARBA" id="ARBA00022989"/>
    </source>
</evidence>
<feature type="domain" description="G-protein coupled receptors family 2 profile 2" evidence="7">
    <location>
        <begin position="11"/>
        <end position="177"/>
    </location>
</feature>
<reference evidence="8" key="1">
    <citation type="submission" date="2020-05" db="EMBL/GenBank/DDBJ databases">
        <title>Phylogenomic resolution of chytrid fungi.</title>
        <authorList>
            <person name="Stajich J.E."/>
            <person name="Amses K."/>
            <person name="Simmons R."/>
            <person name="Seto K."/>
            <person name="Myers J."/>
            <person name="Bonds A."/>
            <person name="Quandt C.A."/>
            <person name="Barry K."/>
            <person name="Liu P."/>
            <person name="Grigoriev I."/>
            <person name="Longcore J.E."/>
            <person name="James T.Y."/>
        </authorList>
    </citation>
    <scope>NUCLEOTIDE SEQUENCE</scope>
    <source>
        <strain evidence="8">JEL0513</strain>
    </source>
</reference>
<accession>A0AAD5SRI0</accession>
<feature type="compositionally biased region" description="Polar residues" evidence="5">
    <location>
        <begin position="406"/>
        <end position="415"/>
    </location>
</feature>